<feature type="domain" description="Oxidoreductase FAD/NAD(P)-binding" evidence="7">
    <location>
        <begin position="72"/>
        <end position="179"/>
    </location>
</feature>
<evidence type="ECO:0000256" key="3">
    <source>
        <dbReference type="ARBA" id="ARBA00022827"/>
    </source>
</evidence>
<dbReference type="Proteomes" id="UP001497497">
    <property type="component" value="Unassembled WGS sequence"/>
</dbReference>
<dbReference type="SUPFAM" id="SSF52343">
    <property type="entry name" value="Ferredoxin reductase-like, C-terminal NADP-linked domain"/>
    <property type="match status" value="1"/>
</dbReference>
<dbReference type="FunFam" id="3.40.50.80:FF:000005">
    <property type="entry name" value="NADH-cytochrome b5 reductase"/>
    <property type="match status" value="1"/>
</dbReference>
<dbReference type="PANTHER" id="PTHR19370:SF185">
    <property type="entry name" value="NADH-CYTOCHROME B5 REDUCTASE"/>
    <property type="match status" value="1"/>
</dbReference>
<proteinExistence type="predicted"/>
<dbReference type="InterPro" id="IPR008333">
    <property type="entry name" value="Cbr1-like_FAD-bd_dom"/>
</dbReference>
<evidence type="ECO:0000259" key="8">
    <source>
        <dbReference type="Pfam" id="PF00970"/>
    </source>
</evidence>
<feature type="binding site" evidence="6">
    <location>
        <position position="9"/>
    </location>
    <ligand>
        <name>FAD</name>
        <dbReference type="ChEBI" id="CHEBI:57692"/>
    </ligand>
</feature>
<reference evidence="9 10" key="1">
    <citation type="submission" date="2024-04" db="EMBL/GenBank/DDBJ databases">
        <authorList>
            <consortium name="Genoscope - CEA"/>
            <person name="William W."/>
        </authorList>
    </citation>
    <scope>NUCLEOTIDE SEQUENCE [LARGE SCALE GENOMIC DNA]</scope>
</reference>
<evidence type="ECO:0000256" key="5">
    <source>
        <dbReference type="ARBA" id="ARBA00023027"/>
    </source>
</evidence>
<name>A0AAV2HQ35_LYMST</name>
<evidence type="ECO:0000256" key="6">
    <source>
        <dbReference type="PIRSR" id="PIRSR601834-1"/>
    </source>
</evidence>
<keyword evidence="10" id="KW-1185">Reference proteome</keyword>
<feature type="binding site" evidence="6">
    <location>
        <position position="6"/>
    </location>
    <ligand>
        <name>FAD</name>
        <dbReference type="ChEBI" id="CHEBI:57692"/>
    </ligand>
</feature>
<keyword evidence="3 6" id="KW-0274">FAD</keyword>
<dbReference type="CDD" id="cd06183">
    <property type="entry name" value="cyt_b5_reduct_like"/>
    <property type="match status" value="1"/>
</dbReference>
<dbReference type="InterPro" id="IPR039261">
    <property type="entry name" value="FNR_nucleotide-bd"/>
</dbReference>
<comment type="cofactor">
    <cofactor evidence="1 6">
        <name>FAD</name>
        <dbReference type="ChEBI" id="CHEBI:57692"/>
    </cofactor>
</comment>
<dbReference type="PANTHER" id="PTHR19370">
    <property type="entry name" value="NADH-CYTOCHROME B5 REDUCTASE"/>
    <property type="match status" value="1"/>
</dbReference>
<evidence type="ECO:0000259" key="7">
    <source>
        <dbReference type="Pfam" id="PF00175"/>
    </source>
</evidence>
<dbReference type="InterPro" id="IPR017938">
    <property type="entry name" value="Riboflavin_synthase-like_b-brl"/>
</dbReference>
<accession>A0AAV2HQ35</accession>
<feature type="binding site" evidence="6">
    <location>
        <position position="22"/>
    </location>
    <ligand>
        <name>FAD</name>
        <dbReference type="ChEBI" id="CHEBI:57692"/>
    </ligand>
</feature>
<dbReference type="PRINTS" id="PR00406">
    <property type="entry name" value="CYTB5RDTASE"/>
</dbReference>
<dbReference type="EMBL" id="CAXITT010000205">
    <property type="protein sequence ID" value="CAL1535562.1"/>
    <property type="molecule type" value="Genomic_DNA"/>
</dbReference>
<dbReference type="InterPro" id="IPR001709">
    <property type="entry name" value="Flavoprot_Pyr_Nucl_cyt_Rdtase"/>
</dbReference>
<dbReference type="GO" id="GO:0016491">
    <property type="term" value="F:oxidoreductase activity"/>
    <property type="evidence" value="ECO:0007669"/>
    <property type="project" value="UniProtKB-KW"/>
</dbReference>
<keyword evidence="5" id="KW-0520">NAD</keyword>
<dbReference type="Pfam" id="PF00175">
    <property type="entry name" value="NAD_binding_1"/>
    <property type="match status" value="1"/>
</dbReference>
<feature type="binding site" evidence="6">
    <location>
        <position position="80"/>
    </location>
    <ligand>
        <name>FAD</name>
        <dbReference type="ChEBI" id="CHEBI:57692"/>
    </ligand>
</feature>
<evidence type="ECO:0000256" key="2">
    <source>
        <dbReference type="ARBA" id="ARBA00022630"/>
    </source>
</evidence>
<comment type="caution">
    <text evidence="9">The sequence shown here is derived from an EMBL/GenBank/DDBJ whole genome shotgun (WGS) entry which is preliminary data.</text>
</comment>
<sequence>MDLVVKVYFKNVHPKFPEGGKMSQYLENMAVGDYIDVKGPNGLLQYVGKGDFKIRADKKSDPVSKSAKKVGMIAGGTGITPMLQLVRQVFKDPTDKTELWLLFANQTENDILLRPELEEIQSEQPNRFHLWYTLDRPEPGWTYSSGFVNDEMIKKHLPPPGPDTVILMCGPPPMINFACIPNLEKLGFKPDSRFSY</sequence>
<evidence type="ECO:0008006" key="11">
    <source>
        <dbReference type="Google" id="ProtNLM"/>
    </source>
</evidence>
<evidence type="ECO:0000256" key="1">
    <source>
        <dbReference type="ARBA" id="ARBA00001974"/>
    </source>
</evidence>
<keyword evidence="4" id="KW-0560">Oxidoreductase</keyword>
<feature type="binding site" evidence="6">
    <location>
        <position position="23"/>
    </location>
    <ligand>
        <name>FAD</name>
        <dbReference type="ChEBI" id="CHEBI:57692"/>
    </ligand>
</feature>
<dbReference type="SUPFAM" id="SSF63380">
    <property type="entry name" value="Riboflavin synthase domain-like"/>
    <property type="match status" value="1"/>
</dbReference>
<organism evidence="9 10">
    <name type="scientific">Lymnaea stagnalis</name>
    <name type="common">Great pond snail</name>
    <name type="synonym">Helix stagnalis</name>
    <dbReference type="NCBI Taxonomy" id="6523"/>
    <lineage>
        <taxon>Eukaryota</taxon>
        <taxon>Metazoa</taxon>
        <taxon>Spiralia</taxon>
        <taxon>Lophotrochozoa</taxon>
        <taxon>Mollusca</taxon>
        <taxon>Gastropoda</taxon>
        <taxon>Heterobranchia</taxon>
        <taxon>Euthyneura</taxon>
        <taxon>Panpulmonata</taxon>
        <taxon>Hygrophila</taxon>
        <taxon>Lymnaeoidea</taxon>
        <taxon>Lymnaeidae</taxon>
        <taxon>Lymnaea</taxon>
    </lineage>
</organism>
<dbReference type="InterPro" id="IPR001433">
    <property type="entry name" value="OxRdtase_FAD/NAD-bd"/>
</dbReference>
<dbReference type="Gene3D" id="3.40.50.80">
    <property type="entry name" value="Nucleotide-binding domain of ferredoxin-NADP reductase (FNR) module"/>
    <property type="match status" value="1"/>
</dbReference>
<dbReference type="Gene3D" id="2.40.30.10">
    <property type="entry name" value="Translation factors"/>
    <property type="match status" value="1"/>
</dbReference>
<feature type="binding site" evidence="6">
    <location>
        <position position="4"/>
    </location>
    <ligand>
        <name>FAD</name>
        <dbReference type="ChEBI" id="CHEBI:57692"/>
    </ligand>
</feature>
<feature type="binding site" evidence="6">
    <location>
        <position position="21"/>
    </location>
    <ligand>
        <name>FAD</name>
        <dbReference type="ChEBI" id="CHEBI:57692"/>
    </ligand>
</feature>
<protein>
    <recommendedName>
        <fullName evidence="11">Cytochrome-b5 reductase</fullName>
    </recommendedName>
</protein>
<dbReference type="AlphaFoldDB" id="A0AAV2HQ35"/>
<evidence type="ECO:0000256" key="4">
    <source>
        <dbReference type="ARBA" id="ARBA00023002"/>
    </source>
</evidence>
<dbReference type="PRINTS" id="PR00371">
    <property type="entry name" value="FPNCR"/>
</dbReference>
<dbReference type="Pfam" id="PF00970">
    <property type="entry name" value="FAD_binding_6"/>
    <property type="match status" value="1"/>
</dbReference>
<dbReference type="InterPro" id="IPR001834">
    <property type="entry name" value="CBR-like"/>
</dbReference>
<evidence type="ECO:0000313" key="10">
    <source>
        <dbReference type="Proteomes" id="UP001497497"/>
    </source>
</evidence>
<keyword evidence="2 6" id="KW-0285">Flavoprotein</keyword>
<dbReference type="GO" id="GO:0071949">
    <property type="term" value="F:FAD binding"/>
    <property type="evidence" value="ECO:0007669"/>
    <property type="project" value="TreeGrafter"/>
</dbReference>
<dbReference type="GO" id="GO:0005739">
    <property type="term" value="C:mitochondrion"/>
    <property type="evidence" value="ECO:0007669"/>
    <property type="project" value="TreeGrafter"/>
</dbReference>
<gene>
    <name evidence="9" type="ORF">GSLYS_00009522001</name>
</gene>
<evidence type="ECO:0000313" key="9">
    <source>
        <dbReference type="EMBL" id="CAL1535562.1"/>
    </source>
</evidence>
<feature type="domain" description="Flavoprotein pyridine nucleotide cytochrome reductase-like FAD-binding" evidence="8">
    <location>
        <begin position="1"/>
        <end position="46"/>
    </location>
</feature>